<gene>
    <name evidence="5" type="ORF">ACFSOX_06835</name>
</gene>
<evidence type="ECO:0000256" key="3">
    <source>
        <dbReference type="SAM" id="MobiDB-lite"/>
    </source>
</evidence>
<dbReference type="InterPro" id="IPR001867">
    <property type="entry name" value="OmpR/PhoB-type_DNA-bd"/>
</dbReference>
<proteinExistence type="predicted"/>
<dbReference type="SUPFAM" id="SSF48452">
    <property type="entry name" value="TPR-like"/>
    <property type="match status" value="1"/>
</dbReference>
<dbReference type="InterPro" id="IPR011990">
    <property type="entry name" value="TPR-like_helical_dom_sf"/>
</dbReference>
<dbReference type="CDD" id="cd00383">
    <property type="entry name" value="trans_reg_C"/>
    <property type="match status" value="1"/>
</dbReference>
<name>A0ABW5AFY0_9BRAD</name>
<sequence>MMLYFCGCRLDLDRAELHRPDAGVVKLRPKTFEILRLLVQNAGRVLRKQELMEAVWPDVHVGDDNLFQCIREIRAALGDDTRQTVKLVSGRGYLFTAEVTVAADAPALRPAAPAPAEPTLPEVAPTTGGTPEPAADRPSGRAQTPPAKTRLRRPAAVAAGVAVGAVVALAAATQVIPQVIRPDLVVRRAPPTLAVTAIVDASGDPRGAGVAADVTARLTDGFAHIDTIRVVAPRVAESASRAEPAALSRASSDYELRGELQRAGRSWVLRARLIRPATGEIQAVATVSVDAHMPDPQLQQSRLAAGVGHPLARRLNESLEAGSQSAAASAGRTKVVIEQATAAINQTSRERFGMAQTMLEGALAAEPDNVDLAVALAALQMRGIQMVWYTPDEAAAAEAQAGAALERALAAKPNAIAVLETQCRFLSATNRFVESLVSCARAASLDPWNGLALYLIGLGQLHLGRFEDALATFRQADQFDTPAVSRWTWRLGAGWAQLMLGRGDDAVPWIEQSIAITPGTGRSHMLLAAALQQAGRTDEARAAMQEGLRLRPGTTAKTVAPPTRNASPLFVEGATRLITLMVAAGLPEQ</sequence>
<dbReference type="Pfam" id="PF00486">
    <property type="entry name" value="Trans_reg_C"/>
    <property type="match status" value="1"/>
</dbReference>
<dbReference type="InterPro" id="IPR036388">
    <property type="entry name" value="WH-like_DNA-bd_sf"/>
</dbReference>
<dbReference type="RefSeq" id="WP_378477049.1">
    <property type="nucleotide sequence ID" value="NZ_JBHUIW010000005.1"/>
</dbReference>
<keyword evidence="6" id="KW-1185">Reference proteome</keyword>
<feature type="region of interest" description="Disordered" evidence="3">
    <location>
        <begin position="110"/>
        <end position="152"/>
    </location>
</feature>
<evidence type="ECO:0000259" key="4">
    <source>
        <dbReference type="PROSITE" id="PS51755"/>
    </source>
</evidence>
<evidence type="ECO:0000256" key="1">
    <source>
        <dbReference type="ARBA" id="ARBA00023125"/>
    </source>
</evidence>
<dbReference type="EMBL" id="JBHUIW010000005">
    <property type="protein sequence ID" value="MFD2181863.1"/>
    <property type="molecule type" value="Genomic_DNA"/>
</dbReference>
<dbReference type="SUPFAM" id="SSF46894">
    <property type="entry name" value="C-terminal effector domain of the bipartite response regulators"/>
    <property type="match status" value="1"/>
</dbReference>
<dbReference type="SMART" id="SM00862">
    <property type="entry name" value="Trans_reg_C"/>
    <property type="match status" value="1"/>
</dbReference>
<dbReference type="InterPro" id="IPR019734">
    <property type="entry name" value="TPR_rpt"/>
</dbReference>
<dbReference type="InterPro" id="IPR016032">
    <property type="entry name" value="Sig_transdc_resp-reg_C-effctor"/>
</dbReference>
<organism evidence="5 6">
    <name type="scientific">Rhodoplanes azumiensis</name>
    <dbReference type="NCBI Taxonomy" id="1897628"/>
    <lineage>
        <taxon>Bacteria</taxon>
        <taxon>Pseudomonadati</taxon>
        <taxon>Pseudomonadota</taxon>
        <taxon>Alphaproteobacteria</taxon>
        <taxon>Hyphomicrobiales</taxon>
        <taxon>Nitrobacteraceae</taxon>
        <taxon>Rhodoplanes</taxon>
    </lineage>
</organism>
<dbReference type="PROSITE" id="PS51755">
    <property type="entry name" value="OMPR_PHOB"/>
    <property type="match status" value="1"/>
</dbReference>
<evidence type="ECO:0000313" key="6">
    <source>
        <dbReference type="Proteomes" id="UP001597314"/>
    </source>
</evidence>
<feature type="domain" description="OmpR/PhoB-type" evidence="4">
    <location>
        <begin position="1"/>
        <end position="97"/>
    </location>
</feature>
<evidence type="ECO:0000313" key="5">
    <source>
        <dbReference type="EMBL" id="MFD2181863.1"/>
    </source>
</evidence>
<keyword evidence="1 2" id="KW-0238">DNA-binding</keyword>
<accession>A0ABW5AFY0</accession>
<evidence type="ECO:0000256" key="2">
    <source>
        <dbReference type="PROSITE-ProRule" id="PRU01091"/>
    </source>
</evidence>
<reference evidence="6" key="1">
    <citation type="journal article" date="2019" name="Int. J. Syst. Evol. Microbiol.">
        <title>The Global Catalogue of Microorganisms (GCM) 10K type strain sequencing project: providing services to taxonomists for standard genome sequencing and annotation.</title>
        <authorList>
            <consortium name="The Broad Institute Genomics Platform"/>
            <consortium name="The Broad Institute Genome Sequencing Center for Infectious Disease"/>
            <person name="Wu L."/>
            <person name="Ma J."/>
        </authorList>
    </citation>
    <scope>NUCLEOTIDE SEQUENCE [LARGE SCALE GENOMIC DNA]</scope>
    <source>
        <strain evidence="6">CGMCC 1.6774</strain>
    </source>
</reference>
<dbReference type="Proteomes" id="UP001597314">
    <property type="component" value="Unassembled WGS sequence"/>
</dbReference>
<comment type="caution">
    <text evidence="5">The sequence shown here is derived from an EMBL/GenBank/DDBJ whole genome shotgun (WGS) entry which is preliminary data.</text>
</comment>
<dbReference type="Gene3D" id="1.10.10.10">
    <property type="entry name" value="Winged helix-like DNA-binding domain superfamily/Winged helix DNA-binding domain"/>
    <property type="match status" value="1"/>
</dbReference>
<feature type="DNA-binding region" description="OmpR/PhoB-type" evidence="2">
    <location>
        <begin position="1"/>
        <end position="97"/>
    </location>
</feature>
<dbReference type="SMART" id="SM00028">
    <property type="entry name" value="TPR"/>
    <property type="match status" value="3"/>
</dbReference>
<dbReference type="Gene3D" id="1.25.40.10">
    <property type="entry name" value="Tetratricopeptide repeat domain"/>
    <property type="match status" value="2"/>
</dbReference>
<dbReference type="Pfam" id="PF13181">
    <property type="entry name" value="TPR_8"/>
    <property type="match status" value="1"/>
</dbReference>
<protein>
    <submittedName>
        <fullName evidence="5">Winged helix-turn-helix domain-containing protein</fullName>
    </submittedName>
</protein>